<sequence>FNFTEDHIHLLEENNINFKIGARFDEDTLYNWELKQ</sequence>
<feature type="non-terminal residue" evidence="1">
    <location>
        <position position="1"/>
    </location>
</feature>
<comment type="caution">
    <text evidence="1">The sequence shown here is derived from an EMBL/GenBank/DDBJ whole genome shotgun (WGS) entry which is preliminary data.</text>
</comment>
<accession>X1H6J5</accession>
<dbReference type="AlphaFoldDB" id="X1H6J5"/>
<gene>
    <name evidence="1" type="ORF">S03H2_48517</name>
</gene>
<dbReference type="EMBL" id="BARU01030590">
    <property type="protein sequence ID" value="GAH64987.1"/>
    <property type="molecule type" value="Genomic_DNA"/>
</dbReference>
<reference evidence="1" key="1">
    <citation type="journal article" date="2014" name="Front. Microbiol.">
        <title>High frequency of phylogenetically diverse reductive dehalogenase-homologous genes in deep subseafloor sedimentary metagenomes.</title>
        <authorList>
            <person name="Kawai M."/>
            <person name="Futagami T."/>
            <person name="Toyoda A."/>
            <person name="Takaki Y."/>
            <person name="Nishi S."/>
            <person name="Hori S."/>
            <person name="Arai W."/>
            <person name="Tsubouchi T."/>
            <person name="Morono Y."/>
            <person name="Uchiyama I."/>
            <person name="Ito T."/>
            <person name="Fujiyama A."/>
            <person name="Inagaki F."/>
            <person name="Takami H."/>
        </authorList>
    </citation>
    <scope>NUCLEOTIDE SEQUENCE</scope>
    <source>
        <strain evidence="1">Expedition CK06-06</strain>
    </source>
</reference>
<evidence type="ECO:0000313" key="1">
    <source>
        <dbReference type="EMBL" id="GAH64987.1"/>
    </source>
</evidence>
<proteinExistence type="predicted"/>
<protein>
    <submittedName>
        <fullName evidence="1">Uncharacterized protein</fullName>
    </submittedName>
</protein>
<organism evidence="1">
    <name type="scientific">marine sediment metagenome</name>
    <dbReference type="NCBI Taxonomy" id="412755"/>
    <lineage>
        <taxon>unclassified sequences</taxon>
        <taxon>metagenomes</taxon>
        <taxon>ecological metagenomes</taxon>
    </lineage>
</organism>
<name>X1H6J5_9ZZZZ</name>